<dbReference type="PANTHER" id="PTHR31096:SF22">
    <property type="entry name" value="ACT DOMAIN-CONTAINING PROTEIN ACR4"/>
    <property type="match status" value="1"/>
</dbReference>
<dbReference type="Pfam" id="PF01842">
    <property type="entry name" value="ACT"/>
    <property type="match status" value="1"/>
</dbReference>
<dbReference type="InterPro" id="IPR045865">
    <property type="entry name" value="ACT-like_dom_sf"/>
</dbReference>
<gene>
    <name evidence="4" type="ORF">FPE_LOCUS12613</name>
</gene>
<dbReference type="InterPro" id="IPR040217">
    <property type="entry name" value="ACR1-12"/>
</dbReference>
<dbReference type="SUPFAM" id="SSF55021">
    <property type="entry name" value="ACT-like"/>
    <property type="match status" value="1"/>
</dbReference>
<dbReference type="AlphaFoldDB" id="A0AAD1ZAL8"/>
<evidence type="ECO:0000256" key="2">
    <source>
        <dbReference type="RuleBase" id="RU369043"/>
    </source>
</evidence>
<dbReference type="PROSITE" id="PS51671">
    <property type="entry name" value="ACT"/>
    <property type="match status" value="1"/>
</dbReference>
<organism evidence="4 5">
    <name type="scientific">Fraxinus pennsylvanica</name>
    <dbReference type="NCBI Taxonomy" id="56036"/>
    <lineage>
        <taxon>Eukaryota</taxon>
        <taxon>Viridiplantae</taxon>
        <taxon>Streptophyta</taxon>
        <taxon>Embryophyta</taxon>
        <taxon>Tracheophyta</taxon>
        <taxon>Spermatophyta</taxon>
        <taxon>Magnoliopsida</taxon>
        <taxon>eudicotyledons</taxon>
        <taxon>Gunneridae</taxon>
        <taxon>Pentapetalae</taxon>
        <taxon>asterids</taxon>
        <taxon>lamiids</taxon>
        <taxon>Lamiales</taxon>
        <taxon>Oleaceae</taxon>
        <taxon>Oleeae</taxon>
        <taxon>Fraxinus</taxon>
    </lineage>
</organism>
<dbReference type="EMBL" id="OU503042">
    <property type="protein sequence ID" value="CAI9765183.1"/>
    <property type="molecule type" value="Genomic_DNA"/>
</dbReference>
<name>A0AAD1ZAL8_9LAMI</name>
<sequence>MDDKYEKFIRRMNPPRVVIDNESCENATVIQVCSCRPCSLIQIDNANKHGILLDVVQVLSEHNLMISKAYICSDGGWFMDVFNVTDQGGNKITDEASLDYIQKSLGPDSCFASSMRRYVGVMSGMDHTTIELIGSDRPGLLSETQFSVDLKPIG</sequence>
<keyword evidence="5" id="KW-1185">Reference proteome</keyword>
<comment type="function">
    <text evidence="2">Binds amino acids.</text>
</comment>
<protein>
    <recommendedName>
        <fullName evidence="2">ACT domain-containing protein ACR</fullName>
    </recommendedName>
    <alternativeName>
        <fullName evidence="2">Protein ACT DOMAIN REPEATS</fullName>
    </alternativeName>
</protein>
<dbReference type="Proteomes" id="UP000834106">
    <property type="component" value="Chromosome 7"/>
</dbReference>
<reference evidence="4" key="1">
    <citation type="submission" date="2023-05" db="EMBL/GenBank/DDBJ databases">
        <authorList>
            <person name="Huff M."/>
        </authorList>
    </citation>
    <scope>NUCLEOTIDE SEQUENCE</scope>
</reference>
<dbReference type="PANTHER" id="PTHR31096">
    <property type="entry name" value="ACT DOMAIN-CONTAINING PROTEIN ACR4-RELATED"/>
    <property type="match status" value="1"/>
</dbReference>
<proteinExistence type="predicted"/>
<evidence type="ECO:0000259" key="3">
    <source>
        <dbReference type="PROSITE" id="PS51671"/>
    </source>
</evidence>
<evidence type="ECO:0000313" key="4">
    <source>
        <dbReference type="EMBL" id="CAI9765183.1"/>
    </source>
</evidence>
<evidence type="ECO:0000313" key="5">
    <source>
        <dbReference type="Proteomes" id="UP000834106"/>
    </source>
</evidence>
<dbReference type="InterPro" id="IPR002912">
    <property type="entry name" value="ACT_dom"/>
</dbReference>
<dbReference type="GO" id="GO:0016597">
    <property type="term" value="F:amino acid binding"/>
    <property type="evidence" value="ECO:0007669"/>
    <property type="project" value="UniProtKB-UniRule"/>
</dbReference>
<evidence type="ECO:0000256" key="1">
    <source>
        <dbReference type="ARBA" id="ARBA00022737"/>
    </source>
</evidence>
<feature type="domain" description="ACT" evidence="3">
    <location>
        <begin position="40"/>
        <end position="119"/>
    </location>
</feature>
<accession>A0AAD1ZAL8</accession>
<keyword evidence="1 2" id="KW-0677">Repeat</keyword>